<keyword evidence="3" id="KW-1185">Reference proteome</keyword>
<accession>A0ABQ4U8C3</accession>
<evidence type="ECO:0000256" key="1">
    <source>
        <dbReference type="SAM" id="MobiDB-lite"/>
    </source>
</evidence>
<dbReference type="RefSeq" id="WP_162940549.1">
    <property type="nucleotide sequence ID" value="NZ_BSUX01000001.1"/>
</dbReference>
<evidence type="ECO:0000313" key="3">
    <source>
        <dbReference type="Proteomes" id="UP001055039"/>
    </source>
</evidence>
<protein>
    <submittedName>
        <fullName evidence="2">Uncharacterized protein</fullName>
    </submittedName>
</protein>
<organism evidence="2 3">
    <name type="scientific">Methylorubrum aminovorans</name>
    <dbReference type="NCBI Taxonomy" id="269069"/>
    <lineage>
        <taxon>Bacteria</taxon>
        <taxon>Pseudomonadati</taxon>
        <taxon>Pseudomonadota</taxon>
        <taxon>Alphaproteobacteria</taxon>
        <taxon>Hyphomicrobiales</taxon>
        <taxon>Methylobacteriaceae</taxon>
        <taxon>Methylorubrum</taxon>
    </lineage>
</organism>
<dbReference type="Proteomes" id="UP001055039">
    <property type="component" value="Unassembled WGS sequence"/>
</dbReference>
<sequence>MTLKVRAPSSAAEGDIGVMSGVMPATTDHPRGGVLKRTGSILHIGA</sequence>
<feature type="region of interest" description="Disordered" evidence="1">
    <location>
        <begin position="1"/>
        <end position="34"/>
    </location>
</feature>
<dbReference type="EMBL" id="BPRC01000001">
    <property type="protein sequence ID" value="GJE63659.1"/>
    <property type="molecule type" value="Genomic_DNA"/>
</dbReference>
<reference evidence="2" key="1">
    <citation type="journal article" date="2021" name="Front. Microbiol.">
        <title>Comprehensive Comparative Genomics and Phenotyping of Methylobacterium Species.</title>
        <authorList>
            <person name="Alessa O."/>
            <person name="Ogura Y."/>
            <person name="Fujitani Y."/>
            <person name="Takami H."/>
            <person name="Hayashi T."/>
            <person name="Sahin N."/>
            <person name="Tani A."/>
        </authorList>
    </citation>
    <scope>NUCLEOTIDE SEQUENCE</scope>
    <source>
        <strain evidence="2">NBRC 15686</strain>
    </source>
</reference>
<name>A0ABQ4U8C3_9HYPH</name>
<evidence type="ECO:0000313" key="2">
    <source>
        <dbReference type="EMBL" id="GJE63659.1"/>
    </source>
</evidence>
<reference evidence="2" key="2">
    <citation type="submission" date="2021-08" db="EMBL/GenBank/DDBJ databases">
        <authorList>
            <person name="Tani A."/>
            <person name="Ola A."/>
            <person name="Ogura Y."/>
            <person name="Katsura K."/>
            <person name="Hayashi T."/>
        </authorList>
    </citation>
    <scope>NUCLEOTIDE SEQUENCE</scope>
    <source>
        <strain evidence="2">NBRC 15686</strain>
    </source>
</reference>
<proteinExistence type="predicted"/>
<comment type="caution">
    <text evidence="2">The sequence shown here is derived from an EMBL/GenBank/DDBJ whole genome shotgun (WGS) entry which is preliminary data.</text>
</comment>
<gene>
    <name evidence="2" type="ORF">LNAOJCKE_0856</name>
</gene>